<dbReference type="PANTHER" id="PTHR37984">
    <property type="entry name" value="PROTEIN CBG26694"/>
    <property type="match status" value="1"/>
</dbReference>
<dbReference type="CDD" id="cd01647">
    <property type="entry name" value="RT_LTR"/>
    <property type="match status" value="1"/>
</dbReference>
<dbReference type="CDD" id="cd09274">
    <property type="entry name" value="RNase_HI_RT_Ty3"/>
    <property type="match status" value="1"/>
</dbReference>
<dbReference type="Pfam" id="PF17919">
    <property type="entry name" value="RT_RNaseH_2"/>
    <property type="match status" value="1"/>
</dbReference>
<dbReference type="InterPro" id="IPR041588">
    <property type="entry name" value="Integrase_H2C2"/>
</dbReference>
<dbReference type="GO" id="GO:0016779">
    <property type="term" value="F:nucleotidyltransferase activity"/>
    <property type="evidence" value="ECO:0007669"/>
    <property type="project" value="UniProtKB-KW"/>
</dbReference>
<feature type="domain" description="Reverse transcriptase" evidence="7">
    <location>
        <begin position="525"/>
        <end position="703"/>
    </location>
</feature>
<dbReference type="InterPro" id="IPR055510">
    <property type="entry name" value="DUF7083"/>
</dbReference>
<protein>
    <recommendedName>
        <fullName evidence="11">Reverse transcriptase</fullName>
    </recommendedName>
</protein>
<keyword evidence="3" id="KW-0540">Nuclease</keyword>
<dbReference type="Pfam" id="PF00078">
    <property type="entry name" value="RVT_1"/>
    <property type="match status" value="1"/>
</dbReference>
<dbReference type="Gene3D" id="3.30.70.270">
    <property type="match status" value="2"/>
</dbReference>
<dbReference type="InterPro" id="IPR012337">
    <property type="entry name" value="RNaseH-like_sf"/>
</dbReference>
<keyword evidence="4" id="KW-0255">Endonuclease</keyword>
<dbReference type="InterPro" id="IPR036397">
    <property type="entry name" value="RNaseH_sf"/>
</dbReference>
<dbReference type="Gene3D" id="1.10.340.70">
    <property type="match status" value="1"/>
</dbReference>
<dbReference type="InterPro" id="IPR043128">
    <property type="entry name" value="Rev_trsase/Diguanyl_cyclase"/>
</dbReference>
<name>A0AA85ERP1_9TREM</name>
<keyword evidence="2" id="KW-0548">Nucleotidyltransferase</keyword>
<evidence type="ECO:0000256" key="6">
    <source>
        <dbReference type="SAM" id="MobiDB-lite"/>
    </source>
</evidence>
<dbReference type="Pfam" id="PF00665">
    <property type="entry name" value="rve"/>
    <property type="match status" value="1"/>
</dbReference>
<keyword evidence="5" id="KW-0511">Multifunctional enzyme</keyword>
<dbReference type="Pfam" id="PF17921">
    <property type="entry name" value="Integrase_H2C2"/>
    <property type="match status" value="1"/>
</dbReference>
<dbReference type="InterPro" id="IPR043502">
    <property type="entry name" value="DNA/RNA_pol_sf"/>
</dbReference>
<proteinExistence type="predicted"/>
<dbReference type="InterPro" id="IPR000477">
    <property type="entry name" value="RT_dom"/>
</dbReference>
<dbReference type="FunFam" id="3.30.70.270:FF:000020">
    <property type="entry name" value="Transposon Tf2-6 polyprotein-like Protein"/>
    <property type="match status" value="1"/>
</dbReference>
<dbReference type="WBParaSite" id="SRDH1_20890.4">
    <property type="protein sequence ID" value="SRDH1_20890.4"/>
    <property type="gene ID" value="SRDH1_20890"/>
</dbReference>
<dbReference type="GO" id="GO:0004519">
    <property type="term" value="F:endonuclease activity"/>
    <property type="evidence" value="ECO:0007669"/>
    <property type="project" value="UniProtKB-KW"/>
</dbReference>
<dbReference type="Proteomes" id="UP000050792">
    <property type="component" value="Unassembled WGS sequence"/>
</dbReference>
<organism evidence="9 10">
    <name type="scientific">Schistosoma rodhaini</name>
    <dbReference type="NCBI Taxonomy" id="6188"/>
    <lineage>
        <taxon>Eukaryota</taxon>
        <taxon>Metazoa</taxon>
        <taxon>Spiralia</taxon>
        <taxon>Lophotrochozoa</taxon>
        <taxon>Platyhelminthes</taxon>
        <taxon>Trematoda</taxon>
        <taxon>Digenea</taxon>
        <taxon>Strigeidida</taxon>
        <taxon>Schistosomatoidea</taxon>
        <taxon>Schistosomatidae</taxon>
        <taxon>Schistosoma</taxon>
    </lineage>
</organism>
<feature type="region of interest" description="Disordered" evidence="6">
    <location>
        <begin position="1344"/>
        <end position="1386"/>
    </location>
</feature>
<dbReference type="InterPro" id="IPR050951">
    <property type="entry name" value="Retrovirus_Pol_polyprotein"/>
</dbReference>
<evidence type="ECO:0000256" key="4">
    <source>
        <dbReference type="ARBA" id="ARBA00022759"/>
    </source>
</evidence>
<dbReference type="FunFam" id="1.10.340.70:FF:000003">
    <property type="entry name" value="Protein CBG25708"/>
    <property type="match status" value="1"/>
</dbReference>
<keyword evidence="4" id="KW-0378">Hydrolase</keyword>
<dbReference type="InterPro" id="IPR034128">
    <property type="entry name" value="K02A2.6-like"/>
</dbReference>
<feature type="domain" description="Integrase catalytic" evidence="8">
    <location>
        <begin position="1082"/>
        <end position="1235"/>
    </location>
</feature>
<sequence length="1386" mass="160051">MSISPEQLQLILQQQQQQMLACQQQLLEALLGKMSIQQDIPEHKSIESYLNPIPEFIFDADSGHTFEAWFGRIEDIFRVEFAAMEDTKKVRLLLQKLGPNEHQKYKNHILPKHPREISFDETVNILNKMFSEQMSLFRIRYNCLQLTREADEDYTTHAERVNLQAERFKLNVLTSDQFKCLLFISGLNSPSDANVRMKLLSRMEHDEEMTLQTITGECQRLINLKQDSAMLETKSAAPSNHSVHAIKTSQRQQSVKSYKYHTKIPKPSTKCWYCGAWHFSRFCRFRNHRCTVCNKLGHKESVCRTRENLRSKPTKRPHQFQNKYINSIYSTRALSMTDKRRYVELLVNGVHVRLQFDTASDITLISKRTWNLIGCPQVLPTEHTARNASGDILKLVGIIKCSVEFRDNYFTGNCYLTNRHDLDLIGIDWIDKLNLWDVPLSEICMMKCTNSPRDLPMVHVAKKDITIEDLLQKHKKLFQNKLGCCTIGKAKLYLRQDVKPVFCPKRQVPYAATDKVDKELDRLEKLGVIQPVNYSAWAAPIVVVQKANETIRLCADFSTGLNDALQNHSYPLPLPEDLFIKLNGGRYFSKLDLSEAYLQVEVDEDSRELLTINTHRGLYQFSRLPFGVKPAPAIFQQIMDTMLSNIKGVAVYLDDIIVVASSAHELMSRLDVVLNRISQAGFQLQKEKCQFMLDSVKYLGYIFDKDGRRPDPDNINAIKNMPTPTDVTTLRSFLGMIGYYSMFVPQMYKLRHPLNQLLMANAKWYWTKECQYSFDEIKRILSSKLLLTHYNPKLEIIVAADASNYGIGAVISHRFPDGKEKPIAHVSRTLNPAERKYSQIEKEGLAIVFAVKKFHKMIYGRRFTLLTDHKPLLSIFGSKSGIPAYTANRLQRWAITLLAYDFRILYKSTEKFGQADVLSRLIANQKQESEDSIIATISLEEDIHQILQVAIKATPLSAEDIRRYTQEDGELKRIISYLEHGWPSHIDNKNIEQYAHRRNSLSLVDGCLMFGNRVIVPTSLRRKVMLELHAAHPGVARMKALARGYVYWPNIDAQIEEYVAKCSACAKAMKAPRKTEMQSWGTPSNPWSRVHVDFAGPINGKQFLIIIDAFSKWPEVHYMKYVSTQATVKKLRQVFSCFGCPDILVSDNGPQFTSAEFSRFCIANAIRHIKTPPYHPQSNGLVERFVDTFKRALLKAEGEGEIEDIIQRFLLSYRATPNPATNNQESPAEVIFGRKIRIPMEQMKPKPEIIQCKNKRMERQFNKRHGALPRRFNVGQAVMARDFQGVKPTWKFGIIVRRKGKVIYEVKVGQKIWVRHANQIQPTRQEWEIESDRKHDIPLNILTESDNEIKKDPNKKKTCTTLPRRSQRIRRKPNRIKINPKDRYYP</sequence>
<dbReference type="InterPro" id="IPR001584">
    <property type="entry name" value="Integrase_cat-core"/>
</dbReference>
<dbReference type="Gene3D" id="3.30.420.10">
    <property type="entry name" value="Ribonuclease H-like superfamily/Ribonuclease H"/>
    <property type="match status" value="1"/>
</dbReference>
<keyword evidence="9" id="KW-1185">Reference proteome</keyword>
<evidence type="ECO:0000256" key="1">
    <source>
        <dbReference type="ARBA" id="ARBA00022679"/>
    </source>
</evidence>
<dbReference type="SUPFAM" id="SSF50630">
    <property type="entry name" value="Acid proteases"/>
    <property type="match status" value="1"/>
</dbReference>
<dbReference type="PANTHER" id="PTHR37984:SF5">
    <property type="entry name" value="PROTEIN NYNRIN-LIKE"/>
    <property type="match status" value="1"/>
</dbReference>
<dbReference type="Pfam" id="PF23309">
    <property type="entry name" value="DUF7083"/>
    <property type="match status" value="1"/>
</dbReference>
<dbReference type="InterPro" id="IPR021109">
    <property type="entry name" value="Peptidase_aspartic_dom_sf"/>
</dbReference>
<evidence type="ECO:0000259" key="8">
    <source>
        <dbReference type="PROSITE" id="PS50994"/>
    </source>
</evidence>
<dbReference type="Gene3D" id="2.40.70.10">
    <property type="entry name" value="Acid Proteases"/>
    <property type="match status" value="1"/>
</dbReference>
<reference evidence="10" key="2">
    <citation type="submission" date="2023-11" db="UniProtKB">
        <authorList>
            <consortium name="WormBaseParasite"/>
        </authorList>
    </citation>
    <scope>IDENTIFICATION</scope>
</reference>
<reference evidence="9" key="1">
    <citation type="submission" date="2022-06" db="EMBL/GenBank/DDBJ databases">
        <authorList>
            <person name="Berger JAMES D."/>
            <person name="Berger JAMES D."/>
        </authorList>
    </citation>
    <scope>NUCLEOTIDE SEQUENCE [LARGE SCALE GENOMIC DNA]</scope>
</reference>
<evidence type="ECO:0000256" key="3">
    <source>
        <dbReference type="ARBA" id="ARBA00022722"/>
    </source>
</evidence>
<dbReference type="SUPFAM" id="SSF53098">
    <property type="entry name" value="Ribonuclease H-like"/>
    <property type="match status" value="1"/>
</dbReference>
<evidence type="ECO:0008006" key="11">
    <source>
        <dbReference type="Google" id="ProtNLM"/>
    </source>
</evidence>
<dbReference type="InterPro" id="IPR041577">
    <property type="entry name" value="RT_RNaseH_2"/>
</dbReference>
<keyword evidence="1" id="KW-0808">Transferase</keyword>
<evidence type="ECO:0000256" key="2">
    <source>
        <dbReference type="ARBA" id="ARBA00022695"/>
    </source>
</evidence>
<accession>A0AA85ERP1</accession>
<feature type="compositionally biased region" description="Basic residues" evidence="6">
    <location>
        <begin position="1365"/>
        <end position="1375"/>
    </location>
</feature>
<evidence type="ECO:0000256" key="5">
    <source>
        <dbReference type="ARBA" id="ARBA00023268"/>
    </source>
</evidence>
<evidence type="ECO:0000313" key="10">
    <source>
        <dbReference type="WBParaSite" id="SRDH1_20890.4"/>
    </source>
</evidence>
<dbReference type="CDD" id="cd05484">
    <property type="entry name" value="retropepsin_like_LTR_2"/>
    <property type="match status" value="1"/>
</dbReference>
<dbReference type="GO" id="GO:0015074">
    <property type="term" value="P:DNA integration"/>
    <property type="evidence" value="ECO:0007669"/>
    <property type="project" value="InterPro"/>
</dbReference>
<dbReference type="PROSITE" id="PS50878">
    <property type="entry name" value="RT_POL"/>
    <property type="match status" value="1"/>
</dbReference>
<evidence type="ECO:0000313" key="9">
    <source>
        <dbReference type="Proteomes" id="UP000050792"/>
    </source>
</evidence>
<dbReference type="FunFam" id="3.30.420.10:FF:000131">
    <property type="entry name" value="Protein CBG26278"/>
    <property type="match status" value="1"/>
</dbReference>
<dbReference type="SUPFAM" id="SSF56672">
    <property type="entry name" value="DNA/RNA polymerases"/>
    <property type="match status" value="1"/>
</dbReference>
<dbReference type="Gene3D" id="3.10.10.10">
    <property type="entry name" value="HIV Type 1 Reverse Transcriptase, subunit A, domain 1"/>
    <property type="match status" value="1"/>
</dbReference>
<dbReference type="PROSITE" id="PS50994">
    <property type="entry name" value="INTEGRASE"/>
    <property type="match status" value="1"/>
</dbReference>
<evidence type="ECO:0000259" key="7">
    <source>
        <dbReference type="PROSITE" id="PS50878"/>
    </source>
</evidence>
<dbReference type="GO" id="GO:0003676">
    <property type="term" value="F:nucleic acid binding"/>
    <property type="evidence" value="ECO:0007669"/>
    <property type="project" value="InterPro"/>
</dbReference>